<sequence length="482" mass="52246">MDATHSRTPDPESAHAPLSKLFESQAATALKLRQSTAGERRLKLGKLLEAILSHNQAIQEAVHRDLSKHPTETNLTEVLPLVGEAKHAIANLKRWMKPQRISPTMAALGTSSRVIYQPKGRCLLISPWNYPLSLALGPLISAVAAGNTAILKPSEFTPHTNQVVKDIIGAVFSVDEVAVVEGAADTATALLSLPFDHIFFTGSPAVGKVVMAAAARHLASVTLELGGKSPVIVDATADLRSAAEHIIWGKMVNAGQTCIAPDYVYVHRDVADRFIELCRSTITQRYGDNDVAIKNSPDFPRMIHRRHAERVARLVDEAVLCGGQLAFGGASDPESRYVSPTLLRNVPPNAQIRHQEIFGPVLPILTFDALDTVIADINAAPKPLALYVWTKSDRTVQALSTHTSSGSLCVNLCLQQFAQHNLPFGGVNTSGIGNAHGFFGFKAFSHERAMMAAGPLSALEMLFPPYDGRKRRLSEMLIKYMT</sequence>
<name>A0ABS1X0K7_9GAMM</name>
<evidence type="ECO:0000256" key="3">
    <source>
        <dbReference type="ARBA" id="ARBA00023027"/>
    </source>
</evidence>
<dbReference type="CDD" id="cd07134">
    <property type="entry name" value="ALDH_AlkH-like"/>
    <property type="match status" value="1"/>
</dbReference>
<dbReference type="InterPro" id="IPR012394">
    <property type="entry name" value="Aldehyde_DH_NAD(P)"/>
</dbReference>
<dbReference type="PROSITE" id="PS00687">
    <property type="entry name" value="ALDEHYDE_DEHYDR_GLU"/>
    <property type="match status" value="1"/>
</dbReference>
<evidence type="ECO:0000259" key="7">
    <source>
        <dbReference type="Pfam" id="PF00171"/>
    </source>
</evidence>
<comment type="similarity">
    <text evidence="1 4 6">Belongs to the aldehyde dehydrogenase family.</text>
</comment>
<dbReference type="InterPro" id="IPR016161">
    <property type="entry name" value="Ald_DH/histidinol_DH"/>
</dbReference>
<keyword evidence="3" id="KW-0520">NAD</keyword>
<proteinExistence type="inferred from homology"/>
<evidence type="ECO:0000256" key="2">
    <source>
        <dbReference type="ARBA" id="ARBA00023002"/>
    </source>
</evidence>
<comment type="caution">
    <text evidence="8">The sequence shown here is derived from an EMBL/GenBank/DDBJ whole genome shotgun (WGS) entry which is preliminary data.</text>
</comment>
<feature type="domain" description="Aldehyde dehydrogenase" evidence="7">
    <location>
        <begin position="26"/>
        <end position="446"/>
    </location>
</feature>
<feature type="active site" evidence="5">
    <location>
        <position position="224"/>
    </location>
</feature>
<dbReference type="InterPro" id="IPR029510">
    <property type="entry name" value="Ald_DH_CS_GLU"/>
</dbReference>
<dbReference type="InterPro" id="IPR016163">
    <property type="entry name" value="Ald_DH_C"/>
</dbReference>
<evidence type="ECO:0000313" key="8">
    <source>
        <dbReference type="EMBL" id="MBM0106746.1"/>
    </source>
</evidence>
<dbReference type="EMBL" id="JAEVLS010000004">
    <property type="protein sequence ID" value="MBM0106746.1"/>
    <property type="molecule type" value="Genomic_DNA"/>
</dbReference>
<reference evidence="8 9" key="1">
    <citation type="journal article" date="2021" name="Int. J. Syst. Evol. Microbiol.">
        <title>Steroidobacter gossypii sp. nov., isolated from soil of cotton cropping field.</title>
        <authorList>
            <person name="Huang R."/>
            <person name="Yang S."/>
            <person name="Zhen C."/>
            <person name="Liu W."/>
        </authorList>
    </citation>
    <scope>NUCLEOTIDE SEQUENCE [LARGE SCALE GENOMIC DNA]</scope>
    <source>
        <strain evidence="8 9">S1-65</strain>
    </source>
</reference>
<dbReference type="SUPFAM" id="SSF53720">
    <property type="entry name" value="ALDH-like"/>
    <property type="match status" value="1"/>
</dbReference>
<evidence type="ECO:0000256" key="4">
    <source>
        <dbReference type="PIRNR" id="PIRNR036492"/>
    </source>
</evidence>
<dbReference type="InterPro" id="IPR015590">
    <property type="entry name" value="Aldehyde_DH_dom"/>
</dbReference>
<dbReference type="RefSeq" id="WP_203168861.1">
    <property type="nucleotide sequence ID" value="NZ_JAEVLS010000004.1"/>
</dbReference>
<protein>
    <recommendedName>
        <fullName evidence="4">Aldehyde dehydrogenase</fullName>
    </recommendedName>
</protein>
<dbReference type="Gene3D" id="3.40.309.10">
    <property type="entry name" value="Aldehyde Dehydrogenase, Chain A, domain 2"/>
    <property type="match status" value="1"/>
</dbReference>
<dbReference type="PANTHER" id="PTHR43570:SF20">
    <property type="entry name" value="ALDEHYDE DEHYDROGENASE ALDX-RELATED"/>
    <property type="match status" value="1"/>
</dbReference>
<dbReference type="PIRSF" id="PIRSF036492">
    <property type="entry name" value="ALDH"/>
    <property type="match status" value="1"/>
</dbReference>
<dbReference type="Gene3D" id="3.40.605.10">
    <property type="entry name" value="Aldehyde Dehydrogenase, Chain A, domain 1"/>
    <property type="match status" value="1"/>
</dbReference>
<dbReference type="InterPro" id="IPR016162">
    <property type="entry name" value="Ald_DH_N"/>
</dbReference>
<keyword evidence="2 4" id="KW-0560">Oxidoreductase</keyword>
<evidence type="ECO:0000313" key="9">
    <source>
        <dbReference type="Proteomes" id="UP000661077"/>
    </source>
</evidence>
<dbReference type="Proteomes" id="UP000661077">
    <property type="component" value="Unassembled WGS sequence"/>
</dbReference>
<evidence type="ECO:0000256" key="1">
    <source>
        <dbReference type="ARBA" id="ARBA00009986"/>
    </source>
</evidence>
<organism evidence="8 9">
    <name type="scientific">Steroidobacter gossypii</name>
    <dbReference type="NCBI Taxonomy" id="2805490"/>
    <lineage>
        <taxon>Bacteria</taxon>
        <taxon>Pseudomonadati</taxon>
        <taxon>Pseudomonadota</taxon>
        <taxon>Gammaproteobacteria</taxon>
        <taxon>Steroidobacterales</taxon>
        <taxon>Steroidobacteraceae</taxon>
        <taxon>Steroidobacter</taxon>
    </lineage>
</organism>
<gene>
    <name evidence="8" type="ORF">JM946_18595</name>
</gene>
<dbReference type="Pfam" id="PF00171">
    <property type="entry name" value="Aldedh"/>
    <property type="match status" value="1"/>
</dbReference>
<dbReference type="PANTHER" id="PTHR43570">
    <property type="entry name" value="ALDEHYDE DEHYDROGENASE"/>
    <property type="match status" value="1"/>
</dbReference>
<evidence type="ECO:0000256" key="5">
    <source>
        <dbReference type="PROSITE-ProRule" id="PRU10007"/>
    </source>
</evidence>
<evidence type="ECO:0000256" key="6">
    <source>
        <dbReference type="RuleBase" id="RU003345"/>
    </source>
</evidence>
<keyword evidence="9" id="KW-1185">Reference proteome</keyword>
<accession>A0ABS1X0K7</accession>